<accession>A0A8S9PXT0</accession>
<dbReference type="PANTHER" id="PTHR13593:SF85">
    <property type="entry name" value="MAP3K PROTEIN KINASE-LIKE PROTEIN"/>
    <property type="match status" value="1"/>
</dbReference>
<protein>
    <submittedName>
        <fullName evidence="1">Uncharacterized protein</fullName>
    </submittedName>
</protein>
<comment type="caution">
    <text evidence="1">The sequence shown here is derived from an EMBL/GenBank/DDBJ whole genome shotgun (WGS) entry which is preliminary data.</text>
</comment>
<dbReference type="AlphaFoldDB" id="A0A8S9PXT0"/>
<dbReference type="GO" id="GO:0008081">
    <property type="term" value="F:phosphoric diester hydrolase activity"/>
    <property type="evidence" value="ECO:0007669"/>
    <property type="project" value="InterPro"/>
</dbReference>
<organism evidence="1 2">
    <name type="scientific">Brassica cretica</name>
    <name type="common">Mustard</name>
    <dbReference type="NCBI Taxonomy" id="69181"/>
    <lineage>
        <taxon>Eukaryota</taxon>
        <taxon>Viridiplantae</taxon>
        <taxon>Streptophyta</taxon>
        <taxon>Embryophyta</taxon>
        <taxon>Tracheophyta</taxon>
        <taxon>Spermatophyta</taxon>
        <taxon>Magnoliopsida</taxon>
        <taxon>eudicotyledons</taxon>
        <taxon>Gunneridae</taxon>
        <taxon>Pentapetalae</taxon>
        <taxon>rosids</taxon>
        <taxon>malvids</taxon>
        <taxon>Brassicales</taxon>
        <taxon>Brassicaceae</taxon>
        <taxon>Brassiceae</taxon>
        <taxon>Brassica</taxon>
    </lineage>
</organism>
<sequence length="174" mass="19195">EFQGFLDKNKDVVVTLIFEDYVKSSNGLTRVFDASGLQNFMFAVRRMLKNEEDWPTLDDMISQNQQWKWRDEAGVCTNRPESAAMGDKSRSLVLRSDGGGAPKAVDVANGHSFCGCDDIADCKENMPYGTCEKHEESKQGSKLTADGHPSTKPIQLELGLAVFVVTIVLLLSTS</sequence>
<feature type="non-terminal residue" evidence="1">
    <location>
        <position position="1"/>
    </location>
</feature>
<dbReference type="SUPFAM" id="SSF51695">
    <property type="entry name" value="PLC-like phosphodiesterases"/>
    <property type="match status" value="1"/>
</dbReference>
<dbReference type="Proteomes" id="UP000712600">
    <property type="component" value="Unassembled WGS sequence"/>
</dbReference>
<name>A0A8S9PXT0_BRACR</name>
<reference evidence="1" key="1">
    <citation type="submission" date="2019-12" db="EMBL/GenBank/DDBJ databases">
        <title>Genome sequencing and annotation of Brassica cretica.</title>
        <authorList>
            <person name="Studholme D.J."/>
            <person name="Sarris P."/>
        </authorList>
    </citation>
    <scope>NUCLEOTIDE SEQUENCE</scope>
    <source>
        <strain evidence="1">PFS-109/04</strain>
        <tissue evidence="1">Leaf</tissue>
    </source>
</reference>
<dbReference type="EMBL" id="QGKX02001347">
    <property type="protein sequence ID" value="KAF3523242.1"/>
    <property type="molecule type" value="Genomic_DNA"/>
</dbReference>
<dbReference type="InterPro" id="IPR051057">
    <property type="entry name" value="PI-PLC_domain"/>
</dbReference>
<evidence type="ECO:0000313" key="1">
    <source>
        <dbReference type="EMBL" id="KAF3523242.1"/>
    </source>
</evidence>
<dbReference type="Pfam" id="PF26178">
    <property type="entry name" value="PI-PLC_cat"/>
    <property type="match status" value="2"/>
</dbReference>
<dbReference type="GO" id="GO:0006629">
    <property type="term" value="P:lipid metabolic process"/>
    <property type="evidence" value="ECO:0007669"/>
    <property type="project" value="InterPro"/>
</dbReference>
<dbReference type="PANTHER" id="PTHR13593">
    <property type="match status" value="1"/>
</dbReference>
<dbReference type="InterPro" id="IPR017946">
    <property type="entry name" value="PLC-like_Pdiesterase_TIM-brl"/>
</dbReference>
<proteinExistence type="predicted"/>
<evidence type="ECO:0000313" key="2">
    <source>
        <dbReference type="Proteomes" id="UP000712600"/>
    </source>
</evidence>
<gene>
    <name evidence="1" type="ORF">F2Q69_00050834</name>
</gene>